<sequence>MADLLVDMDYAIMTINSQIVYKPTSQRDDPEPDNDREVYVGNLPQHYTIEKFVNFAKKCGSIYSVRLLKGSGGLNKGFGYIMYRSLAAVDIAIDTYNGTYLTESDTNKPLIVQKSLRNTIMMIYGLSRGNNNKYYIRTEINYFVINHPSLLLKFECEDDSKLFISFKSLKAAQIFKKKLKDTFNMYGAKMYYFNDTENWELGLDITDQQLKELRDNVDNVDFAAAAEEEKLTRHDIMAHVHTYAACCPTAGPIIHLGATSCDIGDNADLIVLRDAFDILLPKLAGCVKTLGEFADEHKHLATLGFTHFQPAQLTTVGKRACLWLQDLILCEKNISRIRADLKFRGIKGTTGTQASFLQLFNGDYEKVRELDNRVTRLAGFPASYSVTGQTYPRIVDAEVVSSLSILGAAVHKMCTDLRLLAGMNEIGEPFEPTQIGSSAMAYKQNPMRSERVCSIARYLMNLVNNPLSTASVQWLERTLDDSANRRLCLSEAFLAADSIMLTLQNILEGLSVFPKVISRNIEKVLPFMATENIIIAMVKHGGDRQVCHEKIRVLSLEAASTVRLEGKDNDLLDRIVKDPYFAPILDQLPHLLDPSTFVGCAPDQVKHFLKEEVQPVVNKYISKIKTTATKLDI</sequence>
<dbReference type="Pfam" id="PF00076">
    <property type="entry name" value="RRM_1"/>
    <property type="match status" value="1"/>
</dbReference>
<dbReference type="NCBIfam" id="TIGR00928">
    <property type="entry name" value="purB"/>
    <property type="match status" value="1"/>
</dbReference>
<dbReference type="CDD" id="cd00590">
    <property type="entry name" value="RRM_SF"/>
    <property type="match status" value="1"/>
</dbReference>
<dbReference type="SUPFAM" id="SSF48557">
    <property type="entry name" value="L-aspartase-like"/>
    <property type="match status" value="1"/>
</dbReference>
<comment type="subunit">
    <text evidence="5">Homotetramer. Residues from neighboring subunits contribute catalytic and substrate-binding residues to each active site.</text>
</comment>
<dbReference type="PANTHER" id="PTHR43172">
    <property type="entry name" value="ADENYLOSUCCINATE LYASE"/>
    <property type="match status" value="1"/>
</dbReference>
<evidence type="ECO:0000256" key="12">
    <source>
        <dbReference type="ARBA" id="ARBA00047513"/>
    </source>
</evidence>
<reference evidence="16" key="2">
    <citation type="submission" date="2022-06" db="UniProtKB">
        <authorList>
            <consortium name="EnsemblMetazoa"/>
        </authorList>
    </citation>
    <scope>IDENTIFICATION</scope>
</reference>
<evidence type="ECO:0000256" key="7">
    <source>
        <dbReference type="ARBA" id="ARBA00017058"/>
    </source>
</evidence>
<keyword evidence="10 14" id="KW-0456">Lyase</keyword>
<dbReference type="PRINTS" id="PR00149">
    <property type="entry name" value="FUMRATELYASE"/>
</dbReference>
<dbReference type="FunFam" id="1.10.40.30:FF:000005">
    <property type="entry name" value="Adenylosuccinate lyase"/>
    <property type="match status" value="1"/>
</dbReference>
<evidence type="ECO:0000259" key="15">
    <source>
        <dbReference type="PROSITE" id="PS50102"/>
    </source>
</evidence>
<dbReference type="InterPro" id="IPR022761">
    <property type="entry name" value="Fumarate_lyase_N"/>
</dbReference>
<dbReference type="Pfam" id="PF00206">
    <property type="entry name" value="Lyase_1"/>
    <property type="match status" value="1"/>
</dbReference>
<dbReference type="GO" id="GO:0003723">
    <property type="term" value="F:RNA binding"/>
    <property type="evidence" value="ECO:0007669"/>
    <property type="project" value="UniProtKB-UniRule"/>
</dbReference>
<comment type="catalytic activity">
    <reaction evidence="12 14">
        <text>N(6)-(1,2-dicarboxyethyl)-AMP = fumarate + AMP</text>
        <dbReference type="Rhea" id="RHEA:16853"/>
        <dbReference type="ChEBI" id="CHEBI:29806"/>
        <dbReference type="ChEBI" id="CHEBI:57567"/>
        <dbReference type="ChEBI" id="CHEBI:456215"/>
        <dbReference type="EC" id="4.3.2.2"/>
    </reaction>
</comment>
<dbReference type="InterPro" id="IPR000362">
    <property type="entry name" value="Fumarate_lyase_fam"/>
</dbReference>
<dbReference type="InterPro" id="IPR008948">
    <property type="entry name" value="L-Aspartase-like"/>
</dbReference>
<protein>
    <recommendedName>
        <fullName evidence="7 14">Adenylosuccinate lyase</fullName>
        <shortName evidence="14">ASL</shortName>
        <ecNumber evidence="6 14">4.3.2.2</ecNumber>
    </recommendedName>
    <alternativeName>
        <fullName evidence="11 14">Adenylosuccinase</fullName>
    </alternativeName>
</protein>
<dbReference type="InterPro" id="IPR000504">
    <property type="entry name" value="RRM_dom"/>
</dbReference>
<dbReference type="SMART" id="SM00360">
    <property type="entry name" value="RRM"/>
    <property type="match status" value="1"/>
</dbReference>
<dbReference type="PROSITE" id="PS50102">
    <property type="entry name" value="RRM"/>
    <property type="match status" value="1"/>
</dbReference>
<dbReference type="CDD" id="cd03302">
    <property type="entry name" value="Adenylsuccinate_lyase_2"/>
    <property type="match status" value="1"/>
</dbReference>
<evidence type="ECO:0000313" key="16">
    <source>
        <dbReference type="EnsemblMetazoa" id="XP_029346628.1"/>
    </source>
</evidence>
<name>A0A8R2JT40_ACYPI</name>
<dbReference type="PANTHER" id="PTHR43172:SF1">
    <property type="entry name" value="ADENYLOSUCCINATE LYASE"/>
    <property type="match status" value="1"/>
</dbReference>
<evidence type="ECO:0000256" key="4">
    <source>
        <dbReference type="ARBA" id="ARBA00008273"/>
    </source>
</evidence>
<dbReference type="GO" id="GO:0044208">
    <property type="term" value="P:'de novo' AMP biosynthetic process"/>
    <property type="evidence" value="ECO:0007669"/>
    <property type="project" value="TreeGrafter"/>
</dbReference>
<dbReference type="Proteomes" id="UP000007819">
    <property type="component" value="Chromosome A2"/>
</dbReference>
<dbReference type="AlphaFoldDB" id="A0A8R2JT40"/>
<evidence type="ECO:0000256" key="1">
    <source>
        <dbReference type="ARBA" id="ARBA00000598"/>
    </source>
</evidence>
<dbReference type="Pfam" id="PF10397">
    <property type="entry name" value="ADSL_C"/>
    <property type="match status" value="1"/>
</dbReference>
<evidence type="ECO:0000256" key="10">
    <source>
        <dbReference type="ARBA" id="ARBA00023239"/>
    </source>
</evidence>
<dbReference type="Gene3D" id="1.20.200.10">
    <property type="entry name" value="Fumarase/aspartase (Central domain)"/>
    <property type="match status" value="1"/>
</dbReference>
<evidence type="ECO:0000256" key="6">
    <source>
        <dbReference type="ARBA" id="ARBA00012339"/>
    </source>
</evidence>
<comment type="pathway">
    <text evidence="2 14">Purine metabolism; IMP biosynthesis via de novo pathway; 5-amino-1-(5-phospho-D-ribosyl)imidazole-4-carboxamide from 5-amino-1-(5-phospho-D-ribosyl)imidazole-4-carboxylate: step 2/2.</text>
</comment>
<dbReference type="GO" id="GO:0070626">
    <property type="term" value="F:(S)-2-(5-amino-1-(5-phospho-D-ribosyl)imidazole-4-carboxamido) succinate lyase (fumarate-forming) activity"/>
    <property type="evidence" value="ECO:0007669"/>
    <property type="project" value="TreeGrafter"/>
</dbReference>
<evidence type="ECO:0000313" key="17">
    <source>
        <dbReference type="Proteomes" id="UP000007819"/>
    </source>
</evidence>
<evidence type="ECO:0000256" key="3">
    <source>
        <dbReference type="ARBA" id="ARBA00004734"/>
    </source>
</evidence>
<organism evidence="16 17">
    <name type="scientific">Acyrthosiphon pisum</name>
    <name type="common">Pea aphid</name>
    <dbReference type="NCBI Taxonomy" id="7029"/>
    <lineage>
        <taxon>Eukaryota</taxon>
        <taxon>Metazoa</taxon>
        <taxon>Ecdysozoa</taxon>
        <taxon>Arthropoda</taxon>
        <taxon>Hexapoda</taxon>
        <taxon>Insecta</taxon>
        <taxon>Pterygota</taxon>
        <taxon>Neoptera</taxon>
        <taxon>Paraneoptera</taxon>
        <taxon>Hemiptera</taxon>
        <taxon>Sternorrhyncha</taxon>
        <taxon>Aphidomorpha</taxon>
        <taxon>Aphidoidea</taxon>
        <taxon>Aphididae</taxon>
        <taxon>Macrosiphini</taxon>
        <taxon>Acyrthosiphon</taxon>
    </lineage>
</organism>
<dbReference type="InterPro" id="IPR019468">
    <property type="entry name" value="AdenyloSucc_lyase_C"/>
</dbReference>
<reference evidence="17" key="1">
    <citation type="submission" date="2010-06" db="EMBL/GenBank/DDBJ databases">
        <authorList>
            <person name="Jiang H."/>
            <person name="Abraham K."/>
            <person name="Ali S."/>
            <person name="Alsbrooks S.L."/>
            <person name="Anim B.N."/>
            <person name="Anosike U.S."/>
            <person name="Attaway T."/>
            <person name="Bandaranaike D.P."/>
            <person name="Battles P.K."/>
            <person name="Bell S.N."/>
            <person name="Bell A.V."/>
            <person name="Beltran B."/>
            <person name="Bickham C."/>
            <person name="Bustamante Y."/>
            <person name="Caleb T."/>
            <person name="Canada A."/>
            <person name="Cardenas V."/>
            <person name="Carter K."/>
            <person name="Chacko J."/>
            <person name="Chandrabose M.N."/>
            <person name="Chavez D."/>
            <person name="Chavez A."/>
            <person name="Chen L."/>
            <person name="Chu H.-S."/>
            <person name="Claassen K.J."/>
            <person name="Cockrell R."/>
            <person name="Collins M."/>
            <person name="Cooper J.A."/>
            <person name="Cree A."/>
            <person name="Curry S.M."/>
            <person name="Da Y."/>
            <person name="Dao M.D."/>
            <person name="Das B."/>
            <person name="Davila M.-L."/>
            <person name="Davy-Carroll L."/>
            <person name="Denson S."/>
            <person name="Dinh H."/>
            <person name="Ebong V.E."/>
            <person name="Edwards J.R."/>
            <person name="Egan A."/>
            <person name="El-Daye J."/>
            <person name="Escobedo L."/>
            <person name="Fernandez S."/>
            <person name="Fernando P.R."/>
            <person name="Flagg N."/>
            <person name="Forbes L.D."/>
            <person name="Fowler R.G."/>
            <person name="Fu Q."/>
            <person name="Gabisi R.A."/>
            <person name="Ganer J."/>
            <person name="Garbino Pronczuk A."/>
            <person name="Garcia R.M."/>
            <person name="Garner T."/>
            <person name="Garrett T.E."/>
            <person name="Gonzalez D.A."/>
            <person name="Hamid H."/>
            <person name="Hawkins E.S."/>
            <person name="Hirani K."/>
            <person name="Hogues M.E."/>
            <person name="Hollins B."/>
            <person name="Hsiao C.-H."/>
            <person name="Jabil R."/>
            <person name="James M.L."/>
            <person name="Jhangiani S.N."/>
            <person name="Johnson B."/>
            <person name="Johnson Q."/>
            <person name="Joshi V."/>
            <person name="Kalu J.B."/>
            <person name="Kam C."/>
            <person name="Kashfia A."/>
            <person name="Keebler J."/>
            <person name="Kisamo H."/>
            <person name="Kovar C.L."/>
            <person name="Lago L.A."/>
            <person name="Lai C.-Y."/>
            <person name="Laidlaw J."/>
            <person name="Lara F."/>
            <person name="Le T.-K."/>
            <person name="Lee S.L."/>
            <person name="Legall F.H."/>
            <person name="Lemon S.J."/>
            <person name="Lewis L.R."/>
            <person name="Li B."/>
            <person name="Liu Y."/>
            <person name="Liu Y.-S."/>
            <person name="Lopez J."/>
            <person name="Lozado R.J."/>
            <person name="Lu J."/>
            <person name="Madu R.C."/>
            <person name="Maheshwari M."/>
            <person name="Maheshwari R."/>
            <person name="Malloy K."/>
            <person name="Martinez E."/>
            <person name="Mathew T."/>
            <person name="Mercado I.C."/>
            <person name="Mercado C."/>
            <person name="Meyer B."/>
            <person name="Montgomery K."/>
            <person name="Morgan M.B."/>
            <person name="Munidasa M."/>
            <person name="Nazareth L.V."/>
            <person name="Nelson J."/>
            <person name="Ng B.M."/>
            <person name="Nguyen N.B."/>
            <person name="Nguyen P.Q."/>
            <person name="Nguyen T."/>
            <person name="Obregon M."/>
            <person name="Okwuonu G.O."/>
            <person name="Onwere C.G."/>
            <person name="Orozco G."/>
            <person name="Parra A."/>
            <person name="Patel S."/>
            <person name="Patil S."/>
            <person name="Perez A."/>
            <person name="Perez Y."/>
            <person name="Pham C."/>
            <person name="Primus E.L."/>
            <person name="Pu L.-L."/>
            <person name="Puazo M."/>
            <person name="Qin X."/>
            <person name="Quiroz J.B."/>
            <person name="Reese J."/>
            <person name="Richards S."/>
            <person name="Rives C.M."/>
            <person name="Robberts R."/>
            <person name="Ruiz S.J."/>
            <person name="Ruiz M.J."/>
            <person name="Santibanez J."/>
            <person name="Schneider B.W."/>
            <person name="Sisson I."/>
            <person name="Smith M."/>
            <person name="Sodergren E."/>
            <person name="Song X.-Z."/>
            <person name="Song B.B."/>
            <person name="Summersgill H."/>
            <person name="Thelus R."/>
            <person name="Thornton R.D."/>
            <person name="Trejos Z.Y."/>
            <person name="Usmani K."/>
            <person name="Vattathil S."/>
            <person name="Villasana D."/>
            <person name="Walker D.L."/>
            <person name="Wang S."/>
            <person name="Wang K."/>
            <person name="White C.S."/>
            <person name="Williams A.C."/>
            <person name="Williamson J."/>
            <person name="Wilson K."/>
            <person name="Woghiren I.O."/>
            <person name="Woodworth J.R."/>
            <person name="Worley K.C."/>
            <person name="Wright R.A."/>
            <person name="Wu W."/>
            <person name="Young L."/>
            <person name="Zhang L."/>
            <person name="Zhang J."/>
            <person name="Zhu Y."/>
            <person name="Muzny D.M."/>
            <person name="Weinstock G."/>
            <person name="Gibbs R.A."/>
        </authorList>
    </citation>
    <scope>NUCLEOTIDE SEQUENCE [LARGE SCALE GENOMIC DNA]</scope>
    <source>
        <strain evidence="17">LSR1</strain>
    </source>
</reference>
<dbReference type="OrthoDB" id="406045at2759"/>
<evidence type="ECO:0000256" key="11">
    <source>
        <dbReference type="ARBA" id="ARBA00030717"/>
    </source>
</evidence>
<dbReference type="Gene3D" id="1.10.40.30">
    <property type="entry name" value="Fumarase/aspartase (C-terminal domain)"/>
    <property type="match status" value="1"/>
</dbReference>
<evidence type="ECO:0000256" key="14">
    <source>
        <dbReference type="RuleBase" id="RU361172"/>
    </source>
</evidence>
<dbReference type="Gene3D" id="3.30.70.330">
    <property type="match status" value="1"/>
</dbReference>
<evidence type="ECO:0000256" key="8">
    <source>
        <dbReference type="ARBA" id="ARBA00022755"/>
    </source>
</evidence>
<keyword evidence="8 14" id="KW-0658">Purine biosynthesis</keyword>
<comment type="catalytic activity">
    <reaction evidence="1 14">
        <text>(2S)-2-[5-amino-1-(5-phospho-beta-D-ribosyl)imidazole-4-carboxamido]succinate = 5-amino-1-(5-phospho-beta-D-ribosyl)imidazole-4-carboxamide + fumarate</text>
        <dbReference type="Rhea" id="RHEA:23920"/>
        <dbReference type="ChEBI" id="CHEBI:29806"/>
        <dbReference type="ChEBI" id="CHEBI:58443"/>
        <dbReference type="ChEBI" id="CHEBI:58475"/>
        <dbReference type="EC" id="4.3.2.2"/>
    </reaction>
</comment>
<keyword evidence="17" id="KW-1185">Reference proteome</keyword>
<keyword evidence="9 13" id="KW-0694">RNA-binding</keyword>
<evidence type="ECO:0000256" key="13">
    <source>
        <dbReference type="PROSITE-ProRule" id="PRU00176"/>
    </source>
</evidence>
<dbReference type="EC" id="4.3.2.2" evidence="6 14"/>
<dbReference type="EnsemblMetazoa" id="XM_029490768.1">
    <property type="protein sequence ID" value="XP_029346628.1"/>
    <property type="gene ID" value="LOC100160523"/>
</dbReference>
<dbReference type="InterPro" id="IPR035979">
    <property type="entry name" value="RBD_domain_sf"/>
</dbReference>
<comment type="similarity">
    <text evidence="4 14">Belongs to the lyase 1 family. Adenylosuccinate lyase subfamily.</text>
</comment>
<dbReference type="InterPro" id="IPR004769">
    <property type="entry name" value="Pur_lyase"/>
</dbReference>
<evidence type="ECO:0000256" key="2">
    <source>
        <dbReference type="ARBA" id="ARBA00004706"/>
    </source>
</evidence>
<evidence type="ECO:0000256" key="5">
    <source>
        <dbReference type="ARBA" id="ARBA00011668"/>
    </source>
</evidence>
<dbReference type="SUPFAM" id="SSF54928">
    <property type="entry name" value="RNA-binding domain, RBD"/>
    <property type="match status" value="1"/>
</dbReference>
<dbReference type="PROSITE" id="PS00163">
    <property type="entry name" value="FUMARATE_LYASES"/>
    <property type="match status" value="1"/>
</dbReference>
<dbReference type="InterPro" id="IPR012677">
    <property type="entry name" value="Nucleotide-bd_a/b_plait_sf"/>
</dbReference>
<feature type="domain" description="RRM" evidence="15">
    <location>
        <begin position="36"/>
        <end position="117"/>
    </location>
</feature>
<comment type="pathway">
    <text evidence="3 14">Purine metabolism; AMP biosynthesis via de novo pathway; AMP from IMP: step 2/2.</text>
</comment>
<dbReference type="GO" id="GO:0004018">
    <property type="term" value="F:N6-(1,2-dicarboxyethyl)AMP AMP-lyase (fumarate-forming) activity"/>
    <property type="evidence" value="ECO:0007669"/>
    <property type="project" value="InterPro"/>
</dbReference>
<dbReference type="GO" id="GO:0005829">
    <property type="term" value="C:cytosol"/>
    <property type="evidence" value="ECO:0007669"/>
    <property type="project" value="TreeGrafter"/>
</dbReference>
<dbReference type="InterPro" id="IPR020557">
    <property type="entry name" value="Fumarate_lyase_CS"/>
</dbReference>
<evidence type="ECO:0000256" key="9">
    <source>
        <dbReference type="ARBA" id="ARBA00022884"/>
    </source>
</evidence>
<proteinExistence type="inferred from homology"/>
<dbReference type="SMART" id="SM00998">
    <property type="entry name" value="ADSL_C"/>
    <property type="match status" value="1"/>
</dbReference>
<dbReference type="Gene3D" id="1.10.275.60">
    <property type="match status" value="1"/>
</dbReference>
<accession>A0A8R2JT40</accession>